<accession>A0A3G1B5S2</accession>
<dbReference type="Proteomes" id="UP000266745">
    <property type="component" value="Chromosome"/>
</dbReference>
<name>A0A3G1B5S2_9ARCH</name>
<evidence type="ECO:0000313" key="1">
    <source>
        <dbReference type="EMBL" id="AJZ76194.1"/>
    </source>
</evidence>
<dbReference type="GeneID" id="24874354"/>
<organism evidence="1 2">
    <name type="scientific">Candidatus Nitrosotenuis cloacae</name>
    <dbReference type="NCBI Taxonomy" id="1603555"/>
    <lineage>
        <taxon>Archaea</taxon>
        <taxon>Nitrososphaerota</taxon>
        <taxon>Candidatus Nitrosotenuis</taxon>
    </lineage>
</organism>
<sequence>MDRAFKNTEKSLKLTFGLDSDPTLQRDLRNVLIATTGSVRNQSRYITRVLRENVDRQNERLAEGIFGQMPESVNKHKMRIYEKAKELANARLVLARDYIPSVIQDDFLSAYNRFRKKELSLESDIRSFADRHRLDSEQIYHIRVQLVNGRYDYYLGK</sequence>
<dbReference type="KEGG" id="tah:SU86_007265"/>
<reference evidence="1 2" key="1">
    <citation type="journal article" date="2016" name="Sci. Rep.">
        <title>A novel ammonia-oxidizing archaeon from wastewater treatment plant: Its enrichment, physiological and genomic characteristics.</title>
        <authorList>
            <person name="Li Y."/>
            <person name="Ding K."/>
            <person name="Wen X."/>
            <person name="Zhang B."/>
            <person name="Shen B."/>
            <person name="Yang Y."/>
        </authorList>
    </citation>
    <scope>NUCLEOTIDE SEQUENCE [LARGE SCALE GENOMIC DNA]</scope>
    <source>
        <strain evidence="1 2">SAT1</strain>
    </source>
</reference>
<gene>
    <name evidence="1" type="ORF">SU86_007265</name>
</gene>
<keyword evidence="2" id="KW-1185">Reference proteome</keyword>
<proteinExistence type="predicted"/>
<dbReference type="AlphaFoldDB" id="A0A3G1B5S2"/>
<dbReference type="EMBL" id="CP011097">
    <property type="protein sequence ID" value="AJZ76194.1"/>
    <property type="molecule type" value="Genomic_DNA"/>
</dbReference>
<evidence type="ECO:0000313" key="2">
    <source>
        <dbReference type="Proteomes" id="UP000266745"/>
    </source>
</evidence>
<dbReference type="RefSeq" id="WP_048186884.1">
    <property type="nucleotide sequence ID" value="NZ_CP011097.1"/>
</dbReference>
<dbReference type="STRING" id="1603555.SU86_007265"/>
<protein>
    <submittedName>
        <fullName evidence="1">Uncharacterized protein</fullName>
    </submittedName>
</protein>